<dbReference type="GO" id="GO:0016829">
    <property type="term" value="F:lyase activity"/>
    <property type="evidence" value="ECO:0007669"/>
    <property type="project" value="InterPro"/>
</dbReference>
<evidence type="ECO:0000259" key="1">
    <source>
        <dbReference type="Pfam" id="PF03559"/>
    </source>
</evidence>
<comment type="caution">
    <text evidence="2">The sequence shown here is derived from an EMBL/GenBank/DDBJ whole genome shotgun (WGS) entry which is preliminary data.</text>
</comment>
<feature type="domain" description="dTDP-4-dehydro-6-deoxy-alpha-D-glucopyranose 2,3-dehydratase" evidence="1">
    <location>
        <begin position="225"/>
        <end position="425"/>
    </location>
</feature>
<dbReference type="InterPro" id="IPR005212">
    <property type="entry name" value="EvaA-like"/>
</dbReference>
<proteinExistence type="predicted"/>
<accession>A0A941AKW2</accession>
<dbReference type="InterPro" id="IPR038153">
    <property type="entry name" value="EvaA-like_sf"/>
</dbReference>
<feature type="domain" description="dTDP-4-dehydro-6-deoxy-alpha-D-glucopyranose 2,3-dehydratase" evidence="1">
    <location>
        <begin position="7"/>
        <end position="193"/>
    </location>
</feature>
<gene>
    <name evidence="2" type="ORF">JOL79_29410</name>
</gene>
<protein>
    <submittedName>
        <fullName evidence="2">NDP-hexose 2,3-dehydratase family protein</fullName>
    </submittedName>
</protein>
<keyword evidence="3" id="KW-1185">Reference proteome</keyword>
<organism evidence="2 3">
    <name type="scientific">Microbispora oryzae</name>
    <dbReference type="NCBI Taxonomy" id="2806554"/>
    <lineage>
        <taxon>Bacteria</taxon>
        <taxon>Bacillati</taxon>
        <taxon>Actinomycetota</taxon>
        <taxon>Actinomycetes</taxon>
        <taxon>Streptosporangiales</taxon>
        <taxon>Streptosporangiaceae</taxon>
        <taxon>Microbispora</taxon>
    </lineage>
</organism>
<name>A0A941AKW2_9ACTN</name>
<reference evidence="2" key="1">
    <citation type="submission" date="2021-02" db="EMBL/GenBank/DDBJ databases">
        <title>Draft genome sequence of Microbispora sp. RL4-1S isolated from rice leaves in Thailand.</title>
        <authorList>
            <person name="Muangham S."/>
            <person name="Duangmal K."/>
        </authorList>
    </citation>
    <scope>NUCLEOTIDE SEQUENCE</scope>
    <source>
        <strain evidence="2">RL4-1S</strain>
    </source>
</reference>
<dbReference type="Gene3D" id="3.90.79.40">
    <property type="entry name" value="EvaA sugar 2,3-dehydratase subunit"/>
    <property type="match status" value="2"/>
</dbReference>
<dbReference type="AlphaFoldDB" id="A0A941AKW2"/>
<dbReference type="EMBL" id="JAFCNB010000024">
    <property type="protein sequence ID" value="MBP2707905.1"/>
    <property type="molecule type" value="Genomic_DNA"/>
</dbReference>
<evidence type="ECO:0000313" key="3">
    <source>
        <dbReference type="Proteomes" id="UP000674234"/>
    </source>
</evidence>
<dbReference type="Proteomes" id="UP000674234">
    <property type="component" value="Unassembled WGS sequence"/>
</dbReference>
<evidence type="ECO:0000313" key="2">
    <source>
        <dbReference type="EMBL" id="MBP2707905.1"/>
    </source>
</evidence>
<dbReference type="Pfam" id="PF03559">
    <property type="entry name" value="Hexose_dehydrat"/>
    <property type="match status" value="2"/>
</dbReference>
<sequence>MAGHTFMQVTPLPLEQLPEWREDRATGRFHHRSGKFFTVEGLDVRRPGGPVPTWSQPIINQPETGVLGILLKRVGGMPYLLMQAKNEPGNPSGPQVSPTVQATRSNYTRVHQGLPVPYLEHFLDRRGRVLADVRQSEQGAWFYRKRNRNIVVEVGPHIEAVEGFRWLSLREVYELLAVPDLVNMDARTVLACLPVQAGAGGREGFAADLARSRDPRAGARHGLGEILSWLSDIRSTVEIHTRPSRLDLLRGWRRAEGRISHETGRFFDVIGVRVEACGREVAEWSQPMIAPVGTGLVAFLVRRIDGVLHALVHARVEPGYTDVVELAPTVQCTPGNYDHLPAAARPLLVDEVMAAPPHRIRYDTMLSEEGGRFYRARNRYVVVETDEDPLPGHPSFHWVALHQLDELLRHSYYLNVQARTLNACLHSLTHAREPVSAGAL</sequence>